<dbReference type="RefSeq" id="WP_231484653.1">
    <property type="nucleotide sequence ID" value="NZ_BAAAZO010000009.1"/>
</dbReference>
<feature type="transmembrane region" description="Helical" evidence="1">
    <location>
        <begin position="45"/>
        <end position="68"/>
    </location>
</feature>
<comment type="caution">
    <text evidence="2">The sequence shown here is derived from an EMBL/GenBank/DDBJ whole genome shotgun (WGS) entry which is preliminary data.</text>
</comment>
<feature type="transmembrane region" description="Helical" evidence="1">
    <location>
        <begin position="95"/>
        <end position="118"/>
    </location>
</feature>
<accession>A0ABP7A5E7</accession>
<organism evidence="2 3">
    <name type="scientific">Kineosporia mesophila</name>
    <dbReference type="NCBI Taxonomy" id="566012"/>
    <lineage>
        <taxon>Bacteria</taxon>
        <taxon>Bacillati</taxon>
        <taxon>Actinomycetota</taxon>
        <taxon>Actinomycetes</taxon>
        <taxon>Kineosporiales</taxon>
        <taxon>Kineosporiaceae</taxon>
        <taxon>Kineosporia</taxon>
    </lineage>
</organism>
<keyword evidence="1" id="KW-0812">Transmembrane</keyword>
<evidence type="ECO:0000313" key="3">
    <source>
        <dbReference type="Proteomes" id="UP001501074"/>
    </source>
</evidence>
<protein>
    <recommendedName>
        <fullName evidence="4">ABC transporter permease</fullName>
    </recommendedName>
</protein>
<feature type="transmembrane region" description="Helical" evidence="1">
    <location>
        <begin position="124"/>
        <end position="146"/>
    </location>
</feature>
<reference evidence="3" key="1">
    <citation type="journal article" date="2019" name="Int. J. Syst. Evol. Microbiol.">
        <title>The Global Catalogue of Microorganisms (GCM) 10K type strain sequencing project: providing services to taxonomists for standard genome sequencing and annotation.</title>
        <authorList>
            <consortium name="The Broad Institute Genomics Platform"/>
            <consortium name="The Broad Institute Genome Sequencing Center for Infectious Disease"/>
            <person name="Wu L."/>
            <person name="Ma J."/>
        </authorList>
    </citation>
    <scope>NUCLEOTIDE SEQUENCE [LARGE SCALE GENOMIC DNA]</scope>
    <source>
        <strain evidence="3">JCM 16902</strain>
    </source>
</reference>
<feature type="transmembrane region" description="Helical" evidence="1">
    <location>
        <begin position="212"/>
        <end position="231"/>
    </location>
</feature>
<evidence type="ECO:0000313" key="2">
    <source>
        <dbReference type="EMBL" id="GAA3625328.1"/>
    </source>
</evidence>
<feature type="transmembrane region" description="Helical" evidence="1">
    <location>
        <begin position="238"/>
        <end position="256"/>
    </location>
</feature>
<feature type="transmembrane region" description="Helical" evidence="1">
    <location>
        <begin position="20"/>
        <end position="39"/>
    </location>
</feature>
<keyword evidence="3" id="KW-1185">Reference proteome</keyword>
<evidence type="ECO:0000256" key="1">
    <source>
        <dbReference type="SAM" id="Phobius"/>
    </source>
</evidence>
<dbReference type="Proteomes" id="UP001501074">
    <property type="component" value="Unassembled WGS sequence"/>
</dbReference>
<feature type="transmembrane region" description="Helical" evidence="1">
    <location>
        <begin position="158"/>
        <end position="178"/>
    </location>
</feature>
<sequence>MTSLNRIIGIETRRSGVVPVALLVAVPAAALMIASTSYYDGRWLRLAVAVRTVLQLALPLVVGGGAWLGMREHRHHLGELLASTPRPRAGRIRPLAIGLAGLVAAAYLAGFAAGMPFVLGRAGYFPVATLSLTAVGALSLVAAGWLGLAAGRALPRLIVIPVLVVLTAGLTGIGPMLVHDSSFDVDSVPPALWLTPVWTFTVQDFETVTGRIGLLQTIALLGLAATGLLLASVGRRGIAPALVPAVAGLAGAALLLPATSGAALADDARALVPRCTDAGPSVCVIAVHDYQLDEITAPAQQVLTRLTVVPGAPTRAAETMMDDRSGLPVTGPADTISFTDAYATYRSDEGFSVAAFQQGLADQAFAPDCDVSTIEDDYYLGVAVVGAWLAGAGSLLEPHPDDNFGDRTVLIWGPDEIDQADRAIQALRALPEARQTALVGQVWTMTRTCRPEAMAALMALGKA</sequence>
<dbReference type="EMBL" id="BAAAZO010000009">
    <property type="protein sequence ID" value="GAA3625328.1"/>
    <property type="molecule type" value="Genomic_DNA"/>
</dbReference>
<name>A0ABP7A5E7_9ACTN</name>
<keyword evidence="1" id="KW-1133">Transmembrane helix</keyword>
<evidence type="ECO:0008006" key="4">
    <source>
        <dbReference type="Google" id="ProtNLM"/>
    </source>
</evidence>
<keyword evidence="1" id="KW-0472">Membrane</keyword>
<proteinExistence type="predicted"/>
<gene>
    <name evidence="2" type="ORF">GCM10022223_48130</name>
</gene>